<dbReference type="HOGENOM" id="CLU_1473743_0_0_11"/>
<dbReference type="Proteomes" id="UP000007967">
    <property type="component" value="Chromosome"/>
</dbReference>
<dbReference type="eggNOG" id="COG4639">
    <property type="taxonomic scope" value="Bacteria"/>
</dbReference>
<dbReference type="STRING" id="479435.Kfla_4037"/>
<name>D2PSE8_KRIFD</name>
<evidence type="ECO:0008006" key="3">
    <source>
        <dbReference type="Google" id="ProtNLM"/>
    </source>
</evidence>
<proteinExistence type="predicted"/>
<protein>
    <recommendedName>
        <fullName evidence="3">UDP-N-acetylglucosamine kinase</fullName>
    </recommendedName>
</protein>
<dbReference type="Pfam" id="PF13671">
    <property type="entry name" value="AAA_33"/>
    <property type="match status" value="1"/>
</dbReference>
<sequence>MTVAQLIHLNGPPGIGKSTLAALHVDRHAGALNLDVDVVHRLIGGWQDEQNRTWQLVWPLVRVMAESHLRDGHDVVLPQYHAQLDEITALEDLARANGASFREVVLLDDREAAAERFDDRARDTDDHWVQHHHRLVALRGGSVLLGAMYDNLVEILRLRPEAVVVRSRAGAVQETYELLATALRC</sequence>
<gene>
    <name evidence="1" type="ordered locus">Kfla_4037</name>
</gene>
<dbReference type="EMBL" id="CP001736">
    <property type="protein sequence ID" value="ADB33086.1"/>
    <property type="molecule type" value="Genomic_DNA"/>
</dbReference>
<dbReference type="Gene3D" id="3.40.50.300">
    <property type="entry name" value="P-loop containing nucleotide triphosphate hydrolases"/>
    <property type="match status" value="1"/>
</dbReference>
<dbReference type="KEGG" id="kfl:Kfla_4037"/>
<accession>D2PSE8</accession>
<keyword evidence="2" id="KW-1185">Reference proteome</keyword>
<organism evidence="1 2">
    <name type="scientific">Kribbella flavida (strain DSM 17836 / JCM 10339 / NBRC 14399)</name>
    <dbReference type="NCBI Taxonomy" id="479435"/>
    <lineage>
        <taxon>Bacteria</taxon>
        <taxon>Bacillati</taxon>
        <taxon>Actinomycetota</taxon>
        <taxon>Actinomycetes</taxon>
        <taxon>Propionibacteriales</taxon>
        <taxon>Kribbellaceae</taxon>
        <taxon>Kribbella</taxon>
    </lineage>
</organism>
<dbReference type="SUPFAM" id="SSF52540">
    <property type="entry name" value="P-loop containing nucleoside triphosphate hydrolases"/>
    <property type="match status" value="1"/>
</dbReference>
<evidence type="ECO:0000313" key="2">
    <source>
        <dbReference type="Proteomes" id="UP000007967"/>
    </source>
</evidence>
<dbReference type="AlphaFoldDB" id="D2PSE8"/>
<evidence type="ECO:0000313" key="1">
    <source>
        <dbReference type="EMBL" id="ADB33086.1"/>
    </source>
</evidence>
<reference evidence="2" key="1">
    <citation type="submission" date="2009-09" db="EMBL/GenBank/DDBJ databases">
        <title>The complete genome of Kribbella flavida DSM 17836.</title>
        <authorList>
            <consortium name="US DOE Joint Genome Institute (JGI-PGF)"/>
            <person name="Lucas S."/>
            <person name="Copeland A."/>
            <person name="Lapidus A."/>
            <person name="Glavina del Rio T."/>
            <person name="Dalin E."/>
            <person name="Tice H."/>
            <person name="Bruce D."/>
            <person name="Goodwin L."/>
            <person name="Pitluck S."/>
            <person name="Kyrpides N."/>
            <person name="Mavromatis K."/>
            <person name="Ivanova N."/>
            <person name="Saunders E."/>
            <person name="Brettin T."/>
            <person name="Detter J.C."/>
            <person name="Han C."/>
            <person name="Larimer F."/>
            <person name="Land M."/>
            <person name="Hauser L."/>
            <person name="Markowitz V."/>
            <person name="Cheng J.-F."/>
            <person name="Hugenholtz P."/>
            <person name="Woyke T."/>
            <person name="Wu D."/>
            <person name="Pukall R."/>
            <person name="Klenk H.-P."/>
            <person name="Eisen J.A."/>
        </authorList>
    </citation>
    <scope>NUCLEOTIDE SEQUENCE [LARGE SCALE GENOMIC DNA]</scope>
    <source>
        <strain evidence="2">DSM 17836 / JCM 10339 / NBRC 14399</strain>
    </source>
</reference>
<dbReference type="InterPro" id="IPR027417">
    <property type="entry name" value="P-loop_NTPase"/>
</dbReference>
<reference evidence="1 2" key="2">
    <citation type="journal article" date="2010" name="Stand. Genomic Sci.">
        <title>Complete genome sequence of Kribbella flavida type strain (IFO 14399).</title>
        <authorList>
            <person name="Pukall R."/>
            <person name="Lapidus A."/>
            <person name="Glavina Del Rio T."/>
            <person name="Copeland A."/>
            <person name="Tice H."/>
            <person name="Cheng J.-F."/>
            <person name="Lucas S."/>
            <person name="Chen F."/>
            <person name="Nolan M."/>
            <person name="LaButti K."/>
            <person name="Pati A."/>
            <person name="Ivanova N."/>
            <person name="Mavrommatis K."/>
            <person name="Mikhailova N."/>
            <person name="Pitluck S."/>
            <person name="Bruce D."/>
            <person name="Goodwin L."/>
            <person name="Land M."/>
            <person name="Hauser L."/>
            <person name="Chang Y.-J."/>
            <person name="Jeffries C.D."/>
            <person name="Chen A."/>
            <person name="Palaniappan K."/>
            <person name="Chain P."/>
            <person name="Rohde M."/>
            <person name="Goeker M."/>
            <person name="Bristow J."/>
            <person name="Eisen J.A."/>
            <person name="Markowitz V."/>
            <person name="Hugenholtz P."/>
            <person name="Kyrpides N.C."/>
            <person name="Klenk H.-P."/>
            <person name="Brettin T."/>
        </authorList>
    </citation>
    <scope>NUCLEOTIDE SEQUENCE [LARGE SCALE GENOMIC DNA]</scope>
    <source>
        <strain evidence="2">DSM 17836 / JCM 10339 / NBRC 14399</strain>
    </source>
</reference>